<name>A0A2N5W0I2_9BASI</name>
<keyword evidence="3" id="KW-1185">Reference proteome</keyword>
<evidence type="ECO:0000313" key="3">
    <source>
        <dbReference type="Proteomes" id="UP000235388"/>
    </source>
</evidence>
<dbReference type="OrthoDB" id="2503766at2759"/>
<gene>
    <name evidence="2" type="ORF">PCANC_01597</name>
</gene>
<proteinExistence type="predicted"/>
<reference evidence="2 3" key="1">
    <citation type="submission" date="2017-11" db="EMBL/GenBank/DDBJ databases">
        <title>De novo assembly and phasing of dikaryotic genomes from two isolates of Puccinia coronata f. sp. avenae, the causal agent of oat crown rust.</title>
        <authorList>
            <person name="Miller M.E."/>
            <person name="Zhang Y."/>
            <person name="Omidvar V."/>
            <person name="Sperschneider J."/>
            <person name="Schwessinger B."/>
            <person name="Raley C."/>
            <person name="Palmer J.M."/>
            <person name="Garnica D."/>
            <person name="Upadhyaya N."/>
            <person name="Rathjen J."/>
            <person name="Taylor J.M."/>
            <person name="Park R.F."/>
            <person name="Dodds P.N."/>
            <person name="Hirsch C.D."/>
            <person name="Kianian S.F."/>
            <person name="Figueroa M."/>
        </authorList>
    </citation>
    <scope>NUCLEOTIDE SEQUENCE [LARGE SCALE GENOMIC DNA]</scope>
    <source>
        <strain evidence="2">12NC29</strain>
    </source>
</reference>
<accession>A0A2N5W0I2</accession>
<organism evidence="2 3">
    <name type="scientific">Puccinia coronata f. sp. avenae</name>
    <dbReference type="NCBI Taxonomy" id="200324"/>
    <lineage>
        <taxon>Eukaryota</taxon>
        <taxon>Fungi</taxon>
        <taxon>Dikarya</taxon>
        <taxon>Basidiomycota</taxon>
        <taxon>Pucciniomycotina</taxon>
        <taxon>Pucciniomycetes</taxon>
        <taxon>Pucciniales</taxon>
        <taxon>Pucciniaceae</taxon>
        <taxon>Puccinia</taxon>
    </lineage>
</organism>
<comment type="caution">
    <text evidence="2">The sequence shown here is derived from an EMBL/GenBank/DDBJ whole genome shotgun (WGS) entry which is preliminary data.</text>
</comment>
<dbReference type="Proteomes" id="UP000235388">
    <property type="component" value="Unassembled WGS sequence"/>
</dbReference>
<feature type="region of interest" description="Disordered" evidence="1">
    <location>
        <begin position="94"/>
        <end position="142"/>
    </location>
</feature>
<evidence type="ECO:0000313" key="2">
    <source>
        <dbReference type="EMBL" id="PLW55746.1"/>
    </source>
</evidence>
<protein>
    <submittedName>
        <fullName evidence="2">Uncharacterized protein</fullName>
    </submittedName>
</protein>
<sequence>MLCLQKQETPKINLDEEFKMLMVTLLHKNPDKIGDVLNQMKKIATGTHFAIAIKAPNVKTKTKGRPSLKKDRLTSTTRNSSAFEVVEARLKKNHQNNKCALNVADSKESKQIKRSPSNKDEGYVDKEIDSVGNRSKDNGQPG</sequence>
<feature type="compositionally biased region" description="Basic and acidic residues" evidence="1">
    <location>
        <begin position="105"/>
        <end position="142"/>
    </location>
</feature>
<feature type="region of interest" description="Disordered" evidence="1">
    <location>
        <begin position="60"/>
        <end position="80"/>
    </location>
</feature>
<dbReference type="AlphaFoldDB" id="A0A2N5W0I2"/>
<evidence type="ECO:0000256" key="1">
    <source>
        <dbReference type="SAM" id="MobiDB-lite"/>
    </source>
</evidence>
<dbReference type="EMBL" id="PGCJ01000028">
    <property type="protein sequence ID" value="PLW55746.1"/>
    <property type="molecule type" value="Genomic_DNA"/>
</dbReference>